<dbReference type="STRING" id="1777141.AWB80_07571"/>
<dbReference type="OrthoDB" id="9255698at2"/>
<dbReference type="AlphaFoldDB" id="A0A158DVP6"/>
<keyword evidence="2" id="KW-1185">Reference proteome</keyword>
<evidence type="ECO:0000313" key="2">
    <source>
        <dbReference type="Proteomes" id="UP000054911"/>
    </source>
</evidence>
<proteinExistence type="predicted"/>
<reference evidence="1" key="1">
    <citation type="submission" date="2016-01" db="EMBL/GenBank/DDBJ databases">
        <authorList>
            <person name="Peeters C."/>
        </authorList>
    </citation>
    <scope>NUCLEOTIDE SEQUENCE [LARGE SCALE GENOMIC DNA]</scope>
    <source>
        <strain evidence="1">LMG 29323</strain>
    </source>
</reference>
<name>A0A158DVP6_9BURK</name>
<dbReference type="RefSeq" id="WP_061179767.1">
    <property type="nucleotide sequence ID" value="NZ_FCOE02000050.1"/>
</dbReference>
<comment type="caution">
    <text evidence="1">The sequence shown here is derived from an EMBL/GenBank/DDBJ whole genome shotgun (WGS) entry which is preliminary data.</text>
</comment>
<gene>
    <name evidence="1" type="ORF">AWB80_07571</name>
</gene>
<dbReference type="EMBL" id="FCOE02000050">
    <property type="protein sequence ID" value="SAK98692.1"/>
    <property type="molecule type" value="Genomic_DNA"/>
</dbReference>
<sequence>MISMVIPLPVGNALKVFLAPPAGARTWRILRKATDDFTDQSDPAAFVAYEGNDKYLVDFAYLQNDVPVFYRAFYWDGVEWSPSATASATPRATYQDRSSDALTILRDRLEAGLAVEVQRGTIGSPNSAIPVLTAPPQYESTTWPMVSIHLSSDAPMERSLGELLEIDSFDVDADTWTESEGWLANVQITVIGWSQNPDERIAMRQALRRIVLANFPVFDAAGLVQIEFQQQDVDAVSGEYPTPVYQTAGTFTCVAPVIVSDEVAPVRDVQVTVLSPN</sequence>
<accession>A0A158DVP6</accession>
<organism evidence="1 2">
    <name type="scientific">Caballeronia pedi</name>
    <dbReference type="NCBI Taxonomy" id="1777141"/>
    <lineage>
        <taxon>Bacteria</taxon>
        <taxon>Pseudomonadati</taxon>
        <taxon>Pseudomonadota</taxon>
        <taxon>Betaproteobacteria</taxon>
        <taxon>Burkholderiales</taxon>
        <taxon>Burkholderiaceae</taxon>
        <taxon>Caballeronia</taxon>
    </lineage>
</organism>
<dbReference type="Proteomes" id="UP000054911">
    <property type="component" value="Unassembled WGS sequence"/>
</dbReference>
<evidence type="ECO:0000313" key="1">
    <source>
        <dbReference type="EMBL" id="SAK98692.1"/>
    </source>
</evidence>
<protein>
    <submittedName>
        <fullName evidence="1">Uncharacterized protein</fullName>
    </submittedName>
</protein>